<feature type="compositionally biased region" description="Low complexity" evidence="2">
    <location>
        <begin position="174"/>
        <end position="197"/>
    </location>
</feature>
<sequence>MYLACVTLLLAACASNPPAPVIERLPPSKPAPPAAAVSKPAAAKPAPREGLPDVHVVKKGDTLYSIGLEYGQDYRDVARVNNLTPPYALRIGQQLNLQALRSTEMRSTENGDEAVTSAVQIAAPPTATAGTGTTAGTPITSPLPTSTTPAPGGAPVIGYPKALREPYSLQALNTPPETKAPASAAAASASAKPATTALPGSTDSKPVEAKPADTTSTASPPAAASETGPDAVNWAWPAKGKLIAGYNDTSSAKGIDIAGSQGQAVLAAAAGKVIYSGADLRGYGKLVIIKHNATYLSVYAHNSNILVKEGQQVSQGQKIAEMGSTDTDRVKLHFEIRRQGKSIDPAPLLPAQ</sequence>
<feature type="compositionally biased region" description="Low complexity" evidence="2">
    <location>
        <begin position="212"/>
        <end position="225"/>
    </location>
</feature>
<dbReference type="CDD" id="cd12797">
    <property type="entry name" value="M23_peptidase"/>
    <property type="match status" value="1"/>
</dbReference>
<dbReference type="PANTHER" id="PTHR21666">
    <property type="entry name" value="PEPTIDASE-RELATED"/>
    <property type="match status" value="1"/>
</dbReference>
<dbReference type="Gene3D" id="2.70.70.10">
    <property type="entry name" value="Glucose Permease (Domain IIA)"/>
    <property type="match status" value="1"/>
</dbReference>
<dbReference type="InterPro" id="IPR011055">
    <property type="entry name" value="Dup_hybrid_motif"/>
</dbReference>
<dbReference type="PROSITE" id="PS51782">
    <property type="entry name" value="LYSM"/>
    <property type="match status" value="1"/>
</dbReference>
<evidence type="ECO:0000259" key="3">
    <source>
        <dbReference type="PROSITE" id="PS51782"/>
    </source>
</evidence>
<dbReference type="InterPro" id="IPR050570">
    <property type="entry name" value="Cell_wall_metabolism_enzyme"/>
</dbReference>
<dbReference type="SMART" id="SM00257">
    <property type="entry name" value="LysM"/>
    <property type="match status" value="1"/>
</dbReference>
<proteinExistence type="inferred from homology"/>
<keyword evidence="5" id="KW-1185">Reference proteome</keyword>
<dbReference type="AlphaFoldDB" id="A0A3N0V7P8"/>
<dbReference type="GO" id="GO:0004222">
    <property type="term" value="F:metalloendopeptidase activity"/>
    <property type="evidence" value="ECO:0007669"/>
    <property type="project" value="TreeGrafter"/>
</dbReference>
<dbReference type="EMBL" id="RJVP01000001">
    <property type="protein sequence ID" value="ROH88604.1"/>
    <property type="molecule type" value="Genomic_DNA"/>
</dbReference>
<dbReference type="GO" id="GO:0032153">
    <property type="term" value="C:cell division site"/>
    <property type="evidence" value="ECO:0007669"/>
    <property type="project" value="TreeGrafter"/>
</dbReference>
<feature type="region of interest" description="Disordered" evidence="2">
    <location>
        <begin position="24"/>
        <end position="52"/>
    </location>
</feature>
<dbReference type="Pfam" id="PF01551">
    <property type="entry name" value="Peptidase_M23"/>
    <property type="match status" value="1"/>
</dbReference>
<dbReference type="Gene3D" id="3.10.350.10">
    <property type="entry name" value="LysM domain"/>
    <property type="match status" value="1"/>
</dbReference>
<feature type="compositionally biased region" description="Low complexity" evidence="2">
    <location>
        <begin position="34"/>
        <end position="45"/>
    </location>
</feature>
<dbReference type="InterPro" id="IPR018392">
    <property type="entry name" value="LysM"/>
</dbReference>
<evidence type="ECO:0000313" key="4">
    <source>
        <dbReference type="EMBL" id="ROH88604.1"/>
    </source>
</evidence>
<comment type="similarity">
    <text evidence="1">Belongs to the E.coli NlpD/Haemophilus LppB family.</text>
</comment>
<dbReference type="SUPFAM" id="SSF51261">
    <property type="entry name" value="Duplicated hybrid motif"/>
    <property type="match status" value="1"/>
</dbReference>
<gene>
    <name evidence="4" type="ORF">ED236_02545</name>
</gene>
<dbReference type="PANTHER" id="PTHR21666:SF263">
    <property type="entry name" value="MUREIN HYDROLASE ACTIVATOR NLPD"/>
    <property type="match status" value="1"/>
</dbReference>
<dbReference type="InterPro" id="IPR016047">
    <property type="entry name" value="M23ase_b-sheet_dom"/>
</dbReference>
<dbReference type="GO" id="GO:0009279">
    <property type="term" value="C:cell outer membrane"/>
    <property type="evidence" value="ECO:0007669"/>
    <property type="project" value="TreeGrafter"/>
</dbReference>
<feature type="region of interest" description="Disordered" evidence="2">
    <location>
        <begin position="125"/>
        <end position="159"/>
    </location>
</feature>
<evidence type="ECO:0000256" key="2">
    <source>
        <dbReference type="SAM" id="MobiDB-lite"/>
    </source>
</evidence>
<dbReference type="Pfam" id="PF01476">
    <property type="entry name" value="LysM"/>
    <property type="match status" value="1"/>
</dbReference>
<feature type="compositionally biased region" description="Low complexity" evidence="2">
    <location>
        <begin position="125"/>
        <end position="154"/>
    </location>
</feature>
<accession>A0A3N0V7P8</accession>
<dbReference type="SUPFAM" id="SSF54106">
    <property type="entry name" value="LysM domain"/>
    <property type="match status" value="1"/>
</dbReference>
<name>A0A3N0V7P8_9PROT</name>
<protein>
    <submittedName>
        <fullName evidence="4">LysM peptidoglycan-binding domain-containing protein</fullName>
    </submittedName>
</protein>
<dbReference type="Proteomes" id="UP000275137">
    <property type="component" value="Unassembled WGS sequence"/>
</dbReference>
<dbReference type="CDD" id="cd00118">
    <property type="entry name" value="LysM"/>
    <property type="match status" value="1"/>
</dbReference>
<organism evidence="4 5">
    <name type="scientific">Pseudomethylobacillus aquaticus</name>
    <dbReference type="NCBI Taxonomy" id="2676064"/>
    <lineage>
        <taxon>Bacteria</taxon>
        <taxon>Pseudomonadati</taxon>
        <taxon>Pseudomonadota</taxon>
        <taxon>Betaproteobacteria</taxon>
        <taxon>Nitrosomonadales</taxon>
        <taxon>Methylophilaceae</taxon>
        <taxon>Pseudomethylobacillus</taxon>
    </lineage>
</organism>
<evidence type="ECO:0000313" key="5">
    <source>
        <dbReference type="Proteomes" id="UP000275137"/>
    </source>
</evidence>
<evidence type="ECO:0000256" key="1">
    <source>
        <dbReference type="ARBA" id="ARBA00038420"/>
    </source>
</evidence>
<feature type="region of interest" description="Disordered" evidence="2">
    <location>
        <begin position="172"/>
        <end position="231"/>
    </location>
</feature>
<feature type="domain" description="LysM" evidence="3">
    <location>
        <begin position="53"/>
        <end position="97"/>
    </location>
</feature>
<comment type="caution">
    <text evidence="4">The sequence shown here is derived from an EMBL/GenBank/DDBJ whole genome shotgun (WGS) entry which is preliminary data.</text>
</comment>
<reference evidence="4 5" key="1">
    <citation type="submission" date="2018-10" db="EMBL/GenBank/DDBJ databases">
        <authorList>
            <person name="Chen W.-M."/>
        </authorList>
    </citation>
    <scope>NUCLEOTIDE SEQUENCE [LARGE SCALE GENOMIC DNA]</scope>
    <source>
        <strain evidence="4 5">H-5</strain>
    </source>
</reference>
<dbReference type="InterPro" id="IPR036779">
    <property type="entry name" value="LysM_dom_sf"/>
</dbReference>